<keyword evidence="2" id="KW-0808">Transferase</keyword>
<organism evidence="2 3">
    <name type="scientific">Tanacetum coccineum</name>
    <dbReference type="NCBI Taxonomy" id="301880"/>
    <lineage>
        <taxon>Eukaryota</taxon>
        <taxon>Viridiplantae</taxon>
        <taxon>Streptophyta</taxon>
        <taxon>Embryophyta</taxon>
        <taxon>Tracheophyta</taxon>
        <taxon>Spermatophyta</taxon>
        <taxon>Magnoliopsida</taxon>
        <taxon>eudicotyledons</taxon>
        <taxon>Gunneridae</taxon>
        <taxon>Pentapetalae</taxon>
        <taxon>asterids</taxon>
        <taxon>campanulids</taxon>
        <taxon>Asterales</taxon>
        <taxon>Asteraceae</taxon>
        <taxon>Asteroideae</taxon>
        <taxon>Anthemideae</taxon>
        <taxon>Anthemidinae</taxon>
        <taxon>Tanacetum</taxon>
    </lineage>
</organism>
<name>A0ABQ5FTV4_9ASTR</name>
<keyword evidence="1" id="KW-0812">Transmembrane</keyword>
<evidence type="ECO:0000313" key="3">
    <source>
        <dbReference type="Proteomes" id="UP001151760"/>
    </source>
</evidence>
<protein>
    <submittedName>
        <fullName evidence="2">RNA-directed DNA polymerase, eukaryota</fullName>
    </submittedName>
</protein>
<dbReference type="EMBL" id="BQNB010017741">
    <property type="protein sequence ID" value="GJT66730.1"/>
    <property type="molecule type" value="Genomic_DNA"/>
</dbReference>
<sequence>MEQSAFIKGRQILDGPFILNEVMIFYIGLVLVTVGGSGSKDALRLAWIVERGQFLPIQVGNSQKVTLSNLFYADDAIFIGKWSHDNVISIARLLQCFYMASGLNVNFHKSTLLGIDVPYHKVERMASNVGCKAEKMPFNYLGVKVGENMSRIESWREKVGDGQGTRFWLDKWVGDQTLKDAYPRIFALELDKDIKVVSKLEQRDGLGSYRRLPRGGIEEVQMMEMRSAISLIILSPAPDTWVWTLDGSRSFTVGSARRYIDKKLLISGSEPTRWCKVIPQKVNILAWRISLDKLPTRINLDVRGFDVPSILCPICDTDVAFVSAMVTLVFESSAKEDAKDCFGGFVFLALVARVGP</sequence>
<gene>
    <name evidence="2" type="ORF">Tco_1018210</name>
</gene>
<keyword evidence="2" id="KW-0548">Nucleotidyltransferase</keyword>
<dbReference type="GO" id="GO:0003964">
    <property type="term" value="F:RNA-directed DNA polymerase activity"/>
    <property type="evidence" value="ECO:0007669"/>
    <property type="project" value="UniProtKB-KW"/>
</dbReference>
<feature type="transmembrane region" description="Helical" evidence="1">
    <location>
        <begin position="12"/>
        <end position="34"/>
    </location>
</feature>
<reference evidence="2" key="2">
    <citation type="submission" date="2022-01" db="EMBL/GenBank/DDBJ databases">
        <authorList>
            <person name="Yamashiro T."/>
            <person name="Shiraishi A."/>
            <person name="Satake H."/>
            <person name="Nakayama K."/>
        </authorList>
    </citation>
    <scope>NUCLEOTIDE SEQUENCE</scope>
</reference>
<dbReference type="Proteomes" id="UP001151760">
    <property type="component" value="Unassembled WGS sequence"/>
</dbReference>
<keyword evidence="2" id="KW-0695">RNA-directed DNA polymerase</keyword>
<evidence type="ECO:0000313" key="2">
    <source>
        <dbReference type="EMBL" id="GJT66730.1"/>
    </source>
</evidence>
<dbReference type="PANTHER" id="PTHR36617">
    <property type="entry name" value="PROTEIN, PUTATIVE-RELATED"/>
    <property type="match status" value="1"/>
</dbReference>
<keyword evidence="3" id="KW-1185">Reference proteome</keyword>
<proteinExistence type="predicted"/>
<accession>A0ABQ5FTV4</accession>
<dbReference type="PANTHER" id="PTHR36617:SF16">
    <property type="entry name" value="OS04G0516500 PROTEIN"/>
    <property type="match status" value="1"/>
</dbReference>
<comment type="caution">
    <text evidence="2">The sequence shown here is derived from an EMBL/GenBank/DDBJ whole genome shotgun (WGS) entry which is preliminary data.</text>
</comment>
<reference evidence="2" key="1">
    <citation type="journal article" date="2022" name="Int. J. Mol. Sci.">
        <title>Draft Genome of Tanacetum Coccineum: Genomic Comparison of Closely Related Tanacetum-Family Plants.</title>
        <authorList>
            <person name="Yamashiro T."/>
            <person name="Shiraishi A."/>
            <person name="Nakayama K."/>
            <person name="Satake H."/>
        </authorList>
    </citation>
    <scope>NUCLEOTIDE SEQUENCE</scope>
</reference>
<keyword evidence="1" id="KW-0472">Membrane</keyword>
<keyword evidence="1" id="KW-1133">Transmembrane helix</keyword>
<evidence type="ECO:0000256" key="1">
    <source>
        <dbReference type="SAM" id="Phobius"/>
    </source>
</evidence>